<dbReference type="Proteomes" id="UP000886501">
    <property type="component" value="Unassembled WGS sequence"/>
</dbReference>
<evidence type="ECO:0000313" key="1">
    <source>
        <dbReference type="EMBL" id="KAF9654366.1"/>
    </source>
</evidence>
<protein>
    <submittedName>
        <fullName evidence="1">Uncharacterized protein</fullName>
    </submittedName>
</protein>
<dbReference type="EMBL" id="MU117961">
    <property type="protein sequence ID" value="KAF9654366.1"/>
    <property type="molecule type" value="Genomic_DNA"/>
</dbReference>
<keyword evidence="2" id="KW-1185">Reference proteome</keyword>
<accession>A0ACB6ZXK7</accession>
<reference evidence="1" key="1">
    <citation type="submission" date="2019-10" db="EMBL/GenBank/DDBJ databases">
        <authorList>
            <consortium name="DOE Joint Genome Institute"/>
            <person name="Kuo A."/>
            <person name="Miyauchi S."/>
            <person name="Kiss E."/>
            <person name="Drula E."/>
            <person name="Kohler A."/>
            <person name="Sanchez-Garcia M."/>
            <person name="Andreopoulos B."/>
            <person name="Barry K.W."/>
            <person name="Bonito G."/>
            <person name="Buee M."/>
            <person name="Carver A."/>
            <person name="Chen C."/>
            <person name="Cichocki N."/>
            <person name="Clum A."/>
            <person name="Culley D."/>
            <person name="Crous P.W."/>
            <person name="Fauchery L."/>
            <person name="Girlanda M."/>
            <person name="Hayes R."/>
            <person name="Keri Z."/>
            <person name="Labutti K."/>
            <person name="Lipzen A."/>
            <person name="Lombard V."/>
            <person name="Magnuson J."/>
            <person name="Maillard F."/>
            <person name="Morin E."/>
            <person name="Murat C."/>
            <person name="Nolan M."/>
            <person name="Ohm R."/>
            <person name="Pangilinan J."/>
            <person name="Pereira M."/>
            <person name="Perotto S."/>
            <person name="Peter M."/>
            <person name="Riley R."/>
            <person name="Sitrit Y."/>
            <person name="Stielow B."/>
            <person name="Szollosi G."/>
            <person name="Zifcakova L."/>
            <person name="Stursova M."/>
            <person name="Spatafora J.W."/>
            <person name="Tedersoo L."/>
            <person name="Vaario L.-M."/>
            <person name="Yamada A."/>
            <person name="Yan M."/>
            <person name="Wang P."/>
            <person name="Xu J."/>
            <person name="Bruns T."/>
            <person name="Baldrian P."/>
            <person name="Vilgalys R."/>
            <person name="Henrissat B."/>
            <person name="Grigoriev I.V."/>
            <person name="Hibbett D."/>
            <person name="Nagy L.G."/>
            <person name="Martin F.M."/>
        </authorList>
    </citation>
    <scope>NUCLEOTIDE SEQUENCE</scope>
    <source>
        <strain evidence="1">P2</strain>
    </source>
</reference>
<comment type="caution">
    <text evidence="1">The sequence shown here is derived from an EMBL/GenBank/DDBJ whole genome shotgun (WGS) entry which is preliminary data.</text>
</comment>
<sequence length="1144" mass="125791">MQPMPQPLNPLHKAIEPSPHQVIDLTGSSPSPEPQVRSLSPDLPPKTPVCIGQLPATALVLYPVNYLNPGGEQPVGSEKEWTPVRLNYEHNPSKTSGQDTIHIRTPTSRGTLGELLGGETFGVVEQKIASTVGPMLGKGLIRLEAKVRKGLPNLPILPLLLLVYTPKGNIAVVSQYLQQHGLFLDHPTLPSDQIRLQSGHYLNPHNPPPGGFGGPGMLPSGRTGHPAQMVAGRWATPVIAGKSVEVQRSQMDDLFKSLRSGDELTETEPPEEVGTNLYGHQKKALTFLLEREREVPGPDGKFSSLWQKKLNPLTGQISWFHLVTQRETEAEPKESKGAILADDMGLGKTITCVSLIAATLESAQEFGSRQPEKPPLPPKAPDEPYLSASHFSGAVWGMPEMHVEHTPPSKGKGKAAKEQDKLTAEYMRACRIKANSRATLIVCPLSTVSNWEDQFREHWKGEVTVVGGCGSTSKDTMTRSGDPNCTPLRVYVYHGNSRKPDPLFLADFDAVITTYATLASEYSKQTRSTDSGKCEQDEDGPYGSDDECVETDECGNLVPKPKVTKCGVKRKKAVNNPVGELTSPLQSVNWFRVVLDEAHCIKETNTVGSKASCDLFADRRLCLTGTPVQNKLDDLFALIKFLRLSPLDDKSTWMEFIGSPVKYGQALGIARLQTIMKCITLRRTKETRAQDGKKILALPPRKDELRYLKFNKEEQEIYDQFFNESKAEFKELSHRNEVMKNYVGILQKILRLRQICDHFELVRQPKETTGADGSTQSYEEIAAAIAKEGINASRASAIFALLKEAGTTQCVECGSDLGGFQDGPLGESTMDADPTCLPSAPKRGKKSKAASSRANTRPSSPSVPRIVLTRCQHLFCLECFRQSVFPGWPSVPPDVSRACSVCQCSLGVADAVETSAEAPLTEASRRKTAKKEKRAKGVVPENVLYSTKVNALIGDLMQTSKVNPYSANYDPTSVEVQLIDGDGNRLEDNVVKTVVFSQWTSMLDKIEDALEVKAIKYDRLDGTMKRDERIRAMDALKHDPACEVLLVSLKAGGVGLNLTAAQRVYLVDPYWNPAVENQAVDRIHRLGQTKPVTTIKLIIENTIEARLLEVQKKKTELANITLGSTSKAELMQRRMEELSQLFGS</sequence>
<name>A0ACB6ZXK7_THEGA</name>
<proteinExistence type="predicted"/>
<gene>
    <name evidence="1" type="ORF">BDM02DRAFT_3152721</name>
</gene>
<evidence type="ECO:0000313" key="2">
    <source>
        <dbReference type="Proteomes" id="UP000886501"/>
    </source>
</evidence>
<reference evidence="1" key="2">
    <citation type="journal article" date="2020" name="Nat. Commun.">
        <title>Large-scale genome sequencing of mycorrhizal fungi provides insights into the early evolution of symbiotic traits.</title>
        <authorList>
            <person name="Miyauchi S."/>
            <person name="Kiss E."/>
            <person name="Kuo A."/>
            <person name="Drula E."/>
            <person name="Kohler A."/>
            <person name="Sanchez-Garcia M."/>
            <person name="Morin E."/>
            <person name="Andreopoulos B."/>
            <person name="Barry K.W."/>
            <person name="Bonito G."/>
            <person name="Buee M."/>
            <person name="Carver A."/>
            <person name="Chen C."/>
            <person name="Cichocki N."/>
            <person name="Clum A."/>
            <person name="Culley D."/>
            <person name="Crous P.W."/>
            <person name="Fauchery L."/>
            <person name="Girlanda M."/>
            <person name="Hayes R.D."/>
            <person name="Keri Z."/>
            <person name="LaButti K."/>
            <person name="Lipzen A."/>
            <person name="Lombard V."/>
            <person name="Magnuson J."/>
            <person name="Maillard F."/>
            <person name="Murat C."/>
            <person name="Nolan M."/>
            <person name="Ohm R.A."/>
            <person name="Pangilinan J."/>
            <person name="Pereira M.F."/>
            <person name="Perotto S."/>
            <person name="Peter M."/>
            <person name="Pfister S."/>
            <person name="Riley R."/>
            <person name="Sitrit Y."/>
            <person name="Stielow J.B."/>
            <person name="Szollosi G."/>
            <person name="Zifcakova L."/>
            <person name="Stursova M."/>
            <person name="Spatafora J.W."/>
            <person name="Tedersoo L."/>
            <person name="Vaario L.M."/>
            <person name="Yamada A."/>
            <person name="Yan M."/>
            <person name="Wang P."/>
            <person name="Xu J."/>
            <person name="Bruns T."/>
            <person name="Baldrian P."/>
            <person name="Vilgalys R."/>
            <person name="Dunand C."/>
            <person name="Henrissat B."/>
            <person name="Grigoriev I.V."/>
            <person name="Hibbett D."/>
            <person name="Nagy L.G."/>
            <person name="Martin F.M."/>
        </authorList>
    </citation>
    <scope>NUCLEOTIDE SEQUENCE</scope>
    <source>
        <strain evidence="1">P2</strain>
    </source>
</reference>
<organism evidence="1 2">
    <name type="scientific">Thelephora ganbajun</name>
    <name type="common">Ganba fungus</name>
    <dbReference type="NCBI Taxonomy" id="370292"/>
    <lineage>
        <taxon>Eukaryota</taxon>
        <taxon>Fungi</taxon>
        <taxon>Dikarya</taxon>
        <taxon>Basidiomycota</taxon>
        <taxon>Agaricomycotina</taxon>
        <taxon>Agaricomycetes</taxon>
        <taxon>Thelephorales</taxon>
        <taxon>Thelephoraceae</taxon>
        <taxon>Thelephora</taxon>
    </lineage>
</organism>